<dbReference type="OrthoDB" id="3231188at2759"/>
<protein>
    <submittedName>
        <fullName evidence="1">Uncharacterized protein</fullName>
    </submittedName>
</protein>
<dbReference type="EMBL" id="SSOP01000758">
    <property type="protein sequence ID" value="KAB5587816.1"/>
    <property type="molecule type" value="Genomic_DNA"/>
</dbReference>
<dbReference type="AlphaFoldDB" id="A0A5N5Q8R9"/>
<reference evidence="1 2" key="1">
    <citation type="journal article" date="2019" name="Fungal Biol. Biotechnol.">
        <title>Draft genome sequence of fastidious pathogen Ceratobasidium theobromae, which causes vascular-streak dieback in Theobroma cacao.</title>
        <authorList>
            <person name="Ali S.S."/>
            <person name="Asman A."/>
            <person name="Shao J."/>
            <person name="Firmansyah A.P."/>
            <person name="Susilo A.W."/>
            <person name="Rosmana A."/>
            <person name="McMahon P."/>
            <person name="Junaid M."/>
            <person name="Guest D."/>
            <person name="Kheng T.Y."/>
            <person name="Meinhardt L.W."/>
            <person name="Bailey B.A."/>
        </authorList>
    </citation>
    <scope>NUCLEOTIDE SEQUENCE [LARGE SCALE GENOMIC DNA]</scope>
    <source>
        <strain evidence="1 2">CT2</strain>
    </source>
</reference>
<proteinExistence type="predicted"/>
<evidence type="ECO:0000313" key="2">
    <source>
        <dbReference type="Proteomes" id="UP000383932"/>
    </source>
</evidence>
<gene>
    <name evidence="1" type="ORF">CTheo_8742</name>
</gene>
<comment type="caution">
    <text evidence="1">The sequence shown here is derived from an EMBL/GenBank/DDBJ whole genome shotgun (WGS) entry which is preliminary data.</text>
</comment>
<organism evidence="1 2">
    <name type="scientific">Ceratobasidium theobromae</name>
    <dbReference type="NCBI Taxonomy" id="1582974"/>
    <lineage>
        <taxon>Eukaryota</taxon>
        <taxon>Fungi</taxon>
        <taxon>Dikarya</taxon>
        <taxon>Basidiomycota</taxon>
        <taxon>Agaricomycotina</taxon>
        <taxon>Agaricomycetes</taxon>
        <taxon>Cantharellales</taxon>
        <taxon>Ceratobasidiaceae</taxon>
        <taxon>Ceratobasidium</taxon>
    </lineage>
</organism>
<name>A0A5N5Q8R9_9AGAM</name>
<accession>A0A5N5Q8R9</accession>
<evidence type="ECO:0000313" key="1">
    <source>
        <dbReference type="EMBL" id="KAB5587816.1"/>
    </source>
</evidence>
<keyword evidence="2" id="KW-1185">Reference proteome</keyword>
<dbReference type="Proteomes" id="UP000383932">
    <property type="component" value="Unassembled WGS sequence"/>
</dbReference>
<sequence length="156" mass="17859">MDADCLANHQVQTNLDHIIDDVKKAKDPENNIDDADNPAKYWDTPRFTIPGPLDIAREAIFNLPKSPGKLWLEEWFQDAIKLGIHKQQGNIAHAVARKHEKIFGINNTAFNDHALHKDLPEVQQLLENFMHIGEEDEDGHLDLSRFFRDTCIVCVL</sequence>